<sequence>MNTQHLINAEHEVMDASSLSDPGKDKKRLRITRACDFCRKKKVKCYFTPGEACTNCVSYGITCLFNDGTKKRGPPKGYIDALEKRIQQIESTLTSLPTKSHSSPTRQSRTTQLDHHDAHPDNDNNHRQHSSSDYSDASIPVHTKTAAGGQSDSVQYLGDLSSFQFFSNKIKMDGTNNMWRGQRLRKFGKQVVLVGDDASAQLGNTGHYQPKISVPKIKTLFPGKDIHNWIYSVSGVDMHTSDRLLKIYFANVHPVLPVVNKIAFLKQYRDQCDSYPSPDLLNAMFGAAARFVECESQYRDHNRFQPPDMVWDVPLGWSDHFFEQSQAFITQSSLLATLSKVQSIILIHNHSGNLDSKSSACWLLGGLETRKRVWWALYVTDRFHSASLGRPISIRDEDADTGYPVASATWKEVMDEPDDDEDVDDAGPRFPSATHKPDGASDTVEIYQLFIQLVKLSEILGRILQGLYTPKAQRLSHEQGSDAIVTRLDHELTEWRFGFPKALQQTKFDDFDENTGYLSPVVATILICYYGLLVLLHRPFIERAGTVKSNARPSYSSFRIGSSAATRGIRIASQMEPRDFLMFPYAFSLYPVLQCCLIHMYNTKNPEPRIAGPAKVDLATGLGLINRLKKMSHNANKLHNLLETIMENNSISLNQGHDAMDERRSTSPSTTTTGPAKTAAFPSRVSDVGRGMAKRSPSPLQKSYRSMQPTNGTTSTASSHPSTAPLLFQQSFEMSSLADIPLISSSPSPSSSLNEAFSLKQFGFDTPGDPNQLDLTMQDVSAFSRMECLPPIPDQQQPTILDQQPSSMPPVSLFDQQQQQPYSSSQHIQPSLSTATSPSTSTPNYTMYPSQTMMGSPSVLQQQSSALPVDDHTVFRYNPNNPFFGIPSSMDWSDIAWNQSNMFNWNVGASGDLHIPSHWFSNSGPGYK</sequence>
<dbReference type="GO" id="GO:0003677">
    <property type="term" value="F:DNA binding"/>
    <property type="evidence" value="ECO:0007669"/>
    <property type="project" value="UniProtKB-KW"/>
</dbReference>
<protein>
    <recommendedName>
        <fullName evidence="9">Zn(2)-C6 fungal-type domain-containing protein</fullName>
    </recommendedName>
</protein>
<feature type="region of interest" description="Disordered" evidence="8">
    <location>
        <begin position="92"/>
        <end position="137"/>
    </location>
</feature>
<keyword evidence="7" id="KW-0539">Nucleus</keyword>
<keyword evidence="2" id="KW-0479">Metal-binding</keyword>
<evidence type="ECO:0000259" key="9">
    <source>
        <dbReference type="PROSITE" id="PS50048"/>
    </source>
</evidence>
<evidence type="ECO:0000256" key="8">
    <source>
        <dbReference type="SAM" id="MobiDB-lite"/>
    </source>
</evidence>
<dbReference type="EMBL" id="LT554361">
    <property type="protein sequence ID" value="SAM04366.1"/>
    <property type="molecule type" value="Genomic_DNA"/>
</dbReference>
<name>A0A163JR72_ABSGL</name>
<evidence type="ECO:0000256" key="7">
    <source>
        <dbReference type="ARBA" id="ARBA00023242"/>
    </source>
</evidence>
<keyword evidence="6" id="KW-0804">Transcription</keyword>
<dbReference type="PANTHER" id="PTHR31313:SF81">
    <property type="entry name" value="TY1 ENHANCER ACTIVATOR"/>
    <property type="match status" value="1"/>
</dbReference>
<keyword evidence="3" id="KW-0862">Zinc</keyword>
<dbReference type="CDD" id="cd12148">
    <property type="entry name" value="fungal_TF_MHR"/>
    <property type="match status" value="1"/>
</dbReference>
<evidence type="ECO:0000313" key="11">
    <source>
        <dbReference type="Proteomes" id="UP000078561"/>
    </source>
</evidence>
<dbReference type="GO" id="GO:0008270">
    <property type="term" value="F:zinc ion binding"/>
    <property type="evidence" value="ECO:0007669"/>
    <property type="project" value="InterPro"/>
</dbReference>
<dbReference type="GO" id="GO:0000981">
    <property type="term" value="F:DNA-binding transcription factor activity, RNA polymerase II-specific"/>
    <property type="evidence" value="ECO:0007669"/>
    <property type="project" value="InterPro"/>
</dbReference>
<evidence type="ECO:0000256" key="4">
    <source>
        <dbReference type="ARBA" id="ARBA00023015"/>
    </source>
</evidence>
<feature type="compositionally biased region" description="Basic and acidic residues" evidence="8">
    <location>
        <begin position="112"/>
        <end position="126"/>
    </location>
</feature>
<keyword evidence="5" id="KW-0238">DNA-binding</keyword>
<dbReference type="OrthoDB" id="1924787at2759"/>
<evidence type="ECO:0000256" key="1">
    <source>
        <dbReference type="ARBA" id="ARBA00004123"/>
    </source>
</evidence>
<dbReference type="GO" id="GO:0006351">
    <property type="term" value="P:DNA-templated transcription"/>
    <property type="evidence" value="ECO:0007669"/>
    <property type="project" value="InterPro"/>
</dbReference>
<comment type="subcellular location">
    <subcellularLocation>
        <location evidence="1">Nucleus</location>
    </subcellularLocation>
</comment>
<dbReference type="InParanoid" id="A0A163JR72"/>
<dbReference type="InterPro" id="IPR051615">
    <property type="entry name" value="Transcr_Regulatory_Elem"/>
</dbReference>
<dbReference type="Gene3D" id="4.10.240.10">
    <property type="entry name" value="Zn(2)-C6 fungal-type DNA-binding domain"/>
    <property type="match status" value="1"/>
</dbReference>
<dbReference type="STRING" id="4829.A0A163JR72"/>
<reference evidence="10" key="1">
    <citation type="submission" date="2016-04" db="EMBL/GenBank/DDBJ databases">
        <authorList>
            <person name="Evans L.H."/>
            <person name="Alamgir A."/>
            <person name="Owens N."/>
            <person name="Weber N.D."/>
            <person name="Virtaneva K."/>
            <person name="Barbian K."/>
            <person name="Babar A."/>
            <person name="Rosenke K."/>
        </authorList>
    </citation>
    <scope>NUCLEOTIDE SEQUENCE [LARGE SCALE GENOMIC DNA]</scope>
    <source>
        <strain evidence="10">CBS 101.48</strain>
    </source>
</reference>
<feature type="domain" description="Zn(2)-C6 fungal-type" evidence="9">
    <location>
        <begin position="34"/>
        <end position="65"/>
    </location>
</feature>
<dbReference type="AlphaFoldDB" id="A0A163JR72"/>
<dbReference type="SUPFAM" id="SSF57701">
    <property type="entry name" value="Zn2/Cys6 DNA-binding domain"/>
    <property type="match status" value="1"/>
</dbReference>
<evidence type="ECO:0000256" key="5">
    <source>
        <dbReference type="ARBA" id="ARBA00023125"/>
    </source>
</evidence>
<feature type="compositionally biased region" description="Acidic residues" evidence="8">
    <location>
        <begin position="415"/>
        <end position="425"/>
    </location>
</feature>
<dbReference type="PANTHER" id="PTHR31313">
    <property type="entry name" value="TY1 ENHANCER ACTIVATOR"/>
    <property type="match status" value="1"/>
</dbReference>
<organism evidence="10">
    <name type="scientific">Absidia glauca</name>
    <name type="common">Pin mould</name>
    <dbReference type="NCBI Taxonomy" id="4829"/>
    <lineage>
        <taxon>Eukaryota</taxon>
        <taxon>Fungi</taxon>
        <taxon>Fungi incertae sedis</taxon>
        <taxon>Mucoromycota</taxon>
        <taxon>Mucoromycotina</taxon>
        <taxon>Mucoromycetes</taxon>
        <taxon>Mucorales</taxon>
        <taxon>Cunninghamellaceae</taxon>
        <taxon>Absidia</taxon>
    </lineage>
</organism>
<feature type="compositionally biased region" description="Polar residues" evidence="8">
    <location>
        <begin position="698"/>
        <end position="712"/>
    </location>
</feature>
<feature type="compositionally biased region" description="Low complexity" evidence="8">
    <location>
        <begin position="666"/>
        <end position="682"/>
    </location>
</feature>
<dbReference type="SMART" id="SM00906">
    <property type="entry name" value="Fungal_trans"/>
    <property type="match status" value="1"/>
</dbReference>
<dbReference type="Pfam" id="PF00172">
    <property type="entry name" value="Zn_clus"/>
    <property type="match status" value="1"/>
</dbReference>
<evidence type="ECO:0000256" key="6">
    <source>
        <dbReference type="ARBA" id="ARBA00023163"/>
    </source>
</evidence>
<dbReference type="InterPro" id="IPR036864">
    <property type="entry name" value="Zn2-C6_fun-type_DNA-bd_sf"/>
</dbReference>
<evidence type="ECO:0000313" key="10">
    <source>
        <dbReference type="EMBL" id="SAM04366.1"/>
    </source>
</evidence>
<dbReference type="PROSITE" id="PS00463">
    <property type="entry name" value="ZN2_CY6_FUNGAL_1"/>
    <property type="match status" value="1"/>
</dbReference>
<dbReference type="PROSITE" id="PS50048">
    <property type="entry name" value="ZN2_CY6_FUNGAL_2"/>
    <property type="match status" value="1"/>
</dbReference>
<dbReference type="CDD" id="cd00067">
    <property type="entry name" value="GAL4"/>
    <property type="match status" value="1"/>
</dbReference>
<dbReference type="OMA" id="NCEEWDI"/>
<feature type="compositionally biased region" description="Polar residues" evidence="8">
    <location>
        <begin position="794"/>
        <end position="806"/>
    </location>
</feature>
<keyword evidence="11" id="KW-1185">Reference proteome</keyword>
<dbReference type="InterPro" id="IPR007219">
    <property type="entry name" value="XnlR_reg_dom"/>
</dbReference>
<evidence type="ECO:0000256" key="2">
    <source>
        <dbReference type="ARBA" id="ARBA00022723"/>
    </source>
</evidence>
<proteinExistence type="predicted"/>
<gene>
    <name evidence="10" type="primary">ABSGL_10227.1 scaffold 11814</name>
</gene>
<keyword evidence="4" id="KW-0805">Transcription regulation</keyword>
<evidence type="ECO:0000256" key="3">
    <source>
        <dbReference type="ARBA" id="ARBA00022833"/>
    </source>
</evidence>
<dbReference type="SMART" id="SM00066">
    <property type="entry name" value="GAL4"/>
    <property type="match status" value="1"/>
</dbReference>
<dbReference type="GO" id="GO:0005634">
    <property type="term" value="C:nucleus"/>
    <property type="evidence" value="ECO:0007669"/>
    <property type="project" value="UniProtKB-SubCell"/>
</dbReference>
<feature type="region of interest" description="Disordered" evidence="8">
    <location>
        <begin position="657"/>
        <end position="722"/>
    </location>
</feature>
<dbReference type="Pfam" id="PF04082">
    <property type="entry name" value="Fungal_trans"/>
    <property type="match status" value="2"/>
</dbReference>
<accession>A0A163JR72</accession>
<feature type="region of interest" description="Disordered" evidence="8">
    <location>
        <begin position="789"/>
        <end position="843"/>
    </location>
</feature>
<feature type="compositionally biased region" description="Polar residues" evidence="8">
    <location>
        <begin position="92"/>
        <end position="111"/>
    </location>
</feature>
<feature type="compositionally biased region" description="Low complexity" evidence="8">
    <location>
        <begin position="816"/>
        <end position="843"/>
    </location>
</feature>
<feature type="region of interest" description="Disordered" evidence="8">
    <location>
        <begin position="415"/>
        <end position="437"/>
    </location>
</feature>
<dbReference type="InterPro" id="IPR001138">
    <property type="entry name" value="Zn2Cys6_DnaBD"/>
</dbReference>
<dbReference type="Proteomes" id="UP000078561">
    <property type="component" value="Unassembled WGS sequence"/>
</dbReference>
<feature type="compositionally biased region" description="Low complexity" evidence="8">
    <location>
        <begin position="713"/>
        <end position="722"/>
    </location>
</feature>